<dbReference type="Proteomes" id="UP000092460">
    <property type="component" value="Unassembled WGS sequence"/>
</dbReference>
<dbReference type="PANTHER" id="PTHR46173:SF1">
    <property type="entry name" value="CCA TRNA NUCLEOTIDYLTRANSFERASE 1, MITOCHONDRIAL"/>
    <property type="match status" value="1"/>
</dbReference>
<keyword evidence="4" id="KW-0819">tRNA processing</keyword>
<evidence type="ECO:0000313" key="11">
    <source>
        <dbReference type="Proteomes" id="UP000092460"/>
    </source>
</evidence>
<dbReference type="EMBL" id="JXJN01026022">
    <property type="status" value="NOT_ANNOTATED_CDS"/>
    <property type="molecule type" value="Genomic_DNA"/>
</dbReference>
<comment type="cofactor">
    <cofactor evidence="1">
        <name>Mg(2+)</name>
        <dbReference type="ChEBI" id="CHEBI:18420"/>
    </cofactor>
</comment>
<keyword evidence="11" id="KW-1185">Reference proteome</keyword>
<dbReference type="PANTHER" id="PTHR46173">
    <property type="entry name" value="CCA TRNA NUCLEOTIDYLTRANSFERASE 1, MITOCHONDRIAL"/>
    <property type="match status" value="1"/>
</dbReference>
<keyword evidence="8" id="KW-0694">RNA-binding</keyword>
<accession>A0A1B0C5I1</accession>
<evidence type="ECO:0000313" key="10">
    <source>
        <dbReference type="EnsemblMetazoa" id="GPPI049705-PA"/>
    </source>
</evidence>
<dbReference type="GO" id="GO:0005739">
    <property type="term" value="C:mitochondrion"/>
    <property type="evidence" value="ECO:0007669"/>
    <property type="project" value="TreeGrafter"/>
</dbReference>
<keyword evidence="7" id="KW-0460">Magnesium</keyword>
<comment type="similarity">
    <text evidence="2 8">Belongs to the tRNA nucleotidyltransferase/poly(A) polymerase family.</text>
</comment>
<dbReference type="VEuPathDB" id="VectorBase:GPPI049705"/>
<evidence type="ECO:0000256" key="6">
    <source>
        <dbReference type="ARBA" id="ARBA00022723"/>
    </source>
</evidence>
<evidence type="ECO:0000256" key="1">
    <source>
        <dbReference type="ARBA" id="ARBA00001946"/>
    </source>
</evidence>
<evidence type="ECO:0000259" key="9">
    <source>
        <dbReference type="Pfam" id="PF01743"/>
    </source>
</evidence>
<sequence>MFTLEKIRMINTKGDKHGTITVRICEIENFEVTTLRIDVVTDGRRVAVQFTTDWQLYANRRDLTINSIYFRFYGRIASETDRHDELTLKAIRANAQSLAHISGERI</sequence>
<dbReference type="GO" id="GO:0046872">
    <property type="term" value="F:metal ion binding"/>
    <property type="evidence" value="ECO:0007669"/>
    <property type="project" value="UniProtKB-KW"/>
</dbReference>
<keyword evidence="6" id="KW-0479">Metal-binding</keyword>
<dbReference type="SUPFAM" id="SSF81301">
    <property type="entry name" value="Nucleotidyltransferase"/>
    <property type="match status" value="1"/>
</dbReference>
<dbReference type="Gene3D" id="3.30.460.10">
    <property type="entry name" value="Beta Polymerase, domain 2"/>
    <property type="match status" value="1"/>
</dbReference>
<dbReference type="GO" id="GO:1990180">
    <property type="term" value="P:mitochondrial tRNA 3'-end processing"/>
    <property type="evidence" value="ECO:0007669"/>
    <property type="project" value="TreeGrafter"/>
</dbReference>
<reference evidence="11" key="1">
    <citation type="submission" date="2015-01" db="EMBL/GenBank/DDBJ databases">
        <authorList>
            <person name="Aksoy S."/>
            <person name="Warren W."/>
            <person name="Wilson R.K."/>
        </authorList>
    </citation>
    <scope>NUCLEOTIDE SEQUENCE [LARGE SCALE GENOMIC DNA]</scope>
    <source>
        <strain evidence="11">IAEA</strain>
    </source>
</reference>
<organism evidence="10 11">
    <name type="scientific">Glossina palpalis gambiensis</name>
    <dbReference type="NCBI Taxonomy" id="67801"/>
    <lineage>
        <taxon>Eukaryota</taxon>
        <taxon>Metazoa</taxon>
        <taxon>Ecdysozoa</taxon>
        <taxon>Arthropoda</taxon>
        <taxon>Hexapoda</taxon>
        <taxon>Insecta</taxon>
        <taxon>Pterygota</taxon>
        <taxon>Neoptera</taxon>
        <taxon>Endopterygota</taxon>
        <taxon>Diptera</taxon>
        <taxon>Brachycera</taxon>
        <taxon>Muscomorpha</taxon>
        <taxon>Hippoboscoidea</taxon>
        <taxon>Glossinidae</taxon>
        <taxon>Glossina</taxon>
    </lineage>
</organism>
<dbReference type="GO" id="GO:0000049">
    <property type="term" value="F:tRNA binding"/>
    <property type="evidence" value="ECO:0007669"/>
    <property type="project" value="TreeGrafter"/>
</dbReference>
<keyword evidence="3 8" id="KW-0808">Transferase</keyword>
<evidence type="ECO:0000256" key="4">
    <source>
        <dbReference type="ARBA" id="ARBA00022694"/>
    </source>
</evidence>
<dbReference type="GO" id="GO:0001680">
    <property type="term" value="P:tRNA 3'-terminal CCA addition"/>
    <property type="evidence" value="ECO:0007669"/>
    <property type="project" value="TreeGrafter"/>
</dbReference>
<dbReference type="SUPFAM" id="SSF81891">
    <property type="entry name" value="Poly A polymerase C-terminal region-like"/>
    <property type="match status" value="1"/>
</dbReference>
<proteinExistence type="inferred from homology"/>
<name>A0A1B0C5I1_9MUSC</name>
<evidence type="ECO:0000256" key="8">
    <source>
        <dbReference type="RuleBase" id="RU003953"/>
    </source>
</evidence>
<dbReference type="EnsemblMetazoa" id="GPPI049705-RA">
    <property type="protein sequence ID" value="GPPI049705-PA"/>
    <property type="gene ID" value="GPPI049705"/>
</dbReference>
<dbReference type="Pfam" id="PF01743">
    <property type="entry name" value="PolyA_pol"/>
    <property type="match status" value="1"/>
</dbReference>
<dbReference type="AlphaFoldDB" id="A0A1B0C5I1"/>
<evidence type="ECO:0000256" key="7">
    <source>
        <dbReference type="ARBA" id="ARBA00022842"/>
    </source>
</evidence>
<dbReference type="InterPro" id="IPR002646">
    <property type="entry name" value="PolA_pol_head_dom"/>
</dbReference>
<dbReference type="InterPro" id="IPR043519">
    <property type="entry name" value="NT_sf"/>
</dbReference>
<keyword evidence="5" id="KW-0548">Nucleotidyltransferase</keyword>
<evidence type="ECO:0000256" key="3">
    <source>
        <dbReference type="ARBA" id="ARBA00022679"/>
    </source>
</evidence>
<reference evidence="10" key="2">
    <citation type="submission" date="2020-05" db="UniProtKB">
        <authorList>
            <consortium name="EnsemblMetazoa"/>
        </authorList>
    </citation>
    <scope>IDENTIFICATION</scope>
    <source>
        <strain evidence="10">IAEA</strain>
    </source>
</reference>
<evidence type="ECO:0000256" key="5">
    <source>
        <dbReference type="ARBA" id="ARBA00022695"/>
    </source>
</evidence>
<protein>
    <recommendedName>
        <fullName evidence="9">Poly A polymerase head domain-containing protein</fullName>
    </recommendedName>
</protein>
<dbReference type="InterPro" id="IPR050264">
    <property type="entry name" value="Bact_CCA-adding_enz_type3_sf"/>
</dbReference>
<dbReference type="GO" id="GO:0016779">
    <property type="term" value="F:nucleotidyltransferase activity"/>
    <property type="evidence" value="ECO:0007669"/>
    <property type="project" value="UniProtKB-KW"/>
</dbReference>
<evidence type="ECO:0000256" key="2">
    <source>
        <dbReference type="ARBA" id="ARBA00007265"/>
    </source>
</evidence>
<feature type="domain" description="Poly A polymerase head" evidence="9">
    <location>
        <begin position="6"/>
        <end position="76"/>
    </location>
</feature>
<dbReference type="STRING" id="67801.A0A1B0C5I1"/>